<evidence type="ECO:0000256" key="2">
    <source>
        <dbReference type="ARBA" id="ARBA00023002"/>
    </source>
</evidence>
<dbReference type="AlphaFoldDB" id="A0A916TZG8"/>
<keyword evidence="2" id="KW-0560">Oxidoreductase</keyword>
<proteinExistence type="inferred from homology"/>
<dbReference type="PANTHER" id="PTHR43639">
    <property type="entry name" value="OXIDOREDUCTASE, SHORT-CHAIN DEHYDROGENASE/REDUCTASE FAMILY (AFU_ORTHOLOGUE AFUA_5G02870)"/>
    <property type="match status" value="1"/>
</dbReference>
<evidence type="ECO:0000313" key="3">
    <source>
        <dbReference type="EMBL" id="GGC53896.1"/>
    </source>
</evidence>
<dbReference type="InterPro" id="IPR002347">
    <property type="entry name" value="SDR_fam"/>
</dbReference>
<organism evidence="3 4">
    <name type="scientific">Chelatococcus reniformis</name>
    <dbReference type="NCBI Taxonomy" id="1494448"/>
    <lineage>
        <taxon>Bacteria</taxon>
        <taxon>Pseudomonadati</taxon>
        <taxon>Pseudomonadota</taxon>
        <taxon>Alphaproteobacteria</taxon>
        <taxon>Hyphomicrobiales</taxon>
        <taxon>Chelatococcaceae</taxon>
        <taxon>Chelatococcus</taxon>
    </lineage>
</organism>
<dbReference type="Proteomes" id="UP000637002">
    <property type="component" value="Unassembled WGS sequence"/>
</dbReference>
<dbReference type="InterPro" id="IPR036291">
    <property type="entry name" value="NAD(P)-bd_dom_sf"/>
</dbReference>
<keyword evidence="4" id="KW-1185">Reference proteome</keyword>
<dbReference type="Gene3D" id="3.40.50.720">
    <property type="entry name" value="NAD(P)-binding Rossmann-like Domain"/>
    <property type="match status" value="1"/>
</dbReference>
<dbReference type="SUPFAM" id="SSF51735">
    <property type="entry name" value="NAD(P)-binding Rossmann-fold domains"/>
    <property type="match status" value="1"/>
</dbReference>
<dbReference type="RefSeq" id="WP_188608148.1">
    <property type="nucleotide sequence ID" value="NZ_BMGG01000002.1"/>
</dbReference>
<accession>A0A916TZG8</accession>
<gene>
    <name evidence="3" type="ORF">GCM10010994_11060</name>
</gene>
<dbReference type="EMBL" id="BMGG01000002">
    <property type="protein sequence ID" value="GGC53896.1"/>
    <property type="molecule type" value="Genomic_DNA"/>
</dbReference>
<dbReference type="PRINTS" id="PR00081">
    <property type="entry name" value="GDHRDH"/>
</dbReference>
<dbReference type="InterPro" id="IPR020904">
    <property type="entry name" value="Sc_DH/Rdtase_CS"/>
</dbReference>
<dbReference type="Pfam" id="PF13561">
    <property type="entry name" value="adh_short_C2"/>
    <property type="match status" value="1"/>
</dbReference>
<evidence type="ECO:0000256" key="1">
    <source>
        <dbReference type="ARBA" id="ARBA00006484"/>
    </source>
</evidence>
<reference evidence="3" key="2">
    <citation type="submission" date="2020-09" db="EMBL/GenBank/DDBJ databases">
        <authorList>
            <person name="Sun Q."/>
            <person name="Zhou Y."/>
        </authorList>
    </citation>
    <scope>NUCLEOTIDE SEQUENCE</scope>
    <source>
        <strain evidence="3">CGMCC 1.12919</strain>
    </source>
</reference>
<sequence length="253" mass="25543">MTTDAIRRIVLITGGSRGIGAAAAVQAADAGFDVALSYRNDADAAGRVAAAIRARGRRALAVQADTGRPADIARLFAEVDDGLGRITDLVNNAGVTGHVGPLATAAPDMIAECIQVNVTGAILVAREAIPRLSMRQGGAGGAIVNVGSVAATLGSPGEFVWYAASKGAIDSLTIGLSKELGPDGIRVNAVAPGLIDTEIHAAAGARDRLERLKSSVPIGREGSADEVARTIVFLLSDAASYVSGAVLRVAGGR</sequence>
<reference evidence="3" key="1">
    <citation type="journal article" date="2014" name="Int. J. Syst. Evol. Microbiol.">
        <title>Complete genome sequence of Corynebacterium casei LMG S-19264T (=DSM 44701T), isolated from a smear-ripened cheese.</title>
        <authorList>
            <consortium name="US DOE Joint Genome Institute (JGI-PGF)"/>
            <person name="Walter F."/>
            <person name="Albersmeier A."/>
            <person name="Kalinowski J."/>
            <person name="Ruckert C."/>
        </authorList>
    </citation>
    <scope>NUCLEOTIDE SEQUENCE</scope>
    <source>
        <strain evidence="3">CGMCC 1.12919</strain>
    </source>
</reference>
<dbReference type="GO" id="GO:0016491">
    <property type="term" value="F:oxidoreductase activity"/>
    <property type="evidence" value="ECO:0007669"/>
    <property type="project" value="UniProtKB-KW"/>
</dbReference>
<comment type="similarity">
    <text evidence="1">Belongs to the short-chain dehydrogenases/reductases (SDR) family.</text>
</comment>
<dbReference type="PRINTS" id="PR00080">
    <property type="entry name" value="SDRFAMILY"/>
</dbReference>
<dbReference type="CDD" id="cd05233">
    <property type="entry name" value="SDR_c"/>
    <property type="match status" value="1"/>
</dbReference>
<comment type="caution">
    <text evidence="3">The sequence shown here is derived from an EMBL/GenBank/DDBJ whole genome shotgun (WGS) entry which is preliminary data.</text>
</comment>
<name>A0A916TZG8_9HYPH</name>
<evidence type="ECO:0000313" key="4">
    <source>
        <dbReference type="Proteomes" id="UP000637002"/>
    </source>
</evidence>
<dbReference type="PANTHER" id="PTHR43639:SF1">
    <property type="entry name" value="SHORT-CHAIN DEHYDROGENASE_REDUCTASE FAMILY PROTEIN"/>
    <property type="match status" value="1"/>
</dbReference>
<dbReference type="FunFam" id="3.40.50.720:FF:000084">
    <property type="entry name" value="Short-chain dehydrogenase reductase"/>
    <property type="match status" value="1"/>
</dbReference>
<dbReference type="PROSITE" id="PS00061">
    <property type="entry name" value="ADH_SHORT"/>
    <property type="match status" value="1"/>
</dbReference>
<protein>
    <submittedName>
        <fullName evidence="3">Glucose-1-dehydrogenase</fullName>
    </submittedName>
</protein>